<dbReference type="Proteomes" id="UP000635902">
    <property type="component" value="Unassembled WGS sequence"/>
</dbReference>
<gene>
    <name evidence="2" type="ORF">IRY30_00835</name>
</gene>
<dbReference type="RefSeq" id="WP_194555527.1">
    <property type="nucleotide sequence ID" value="NZ_JADKMY010000001.1"/>
</dbReference>
<dbReference type="Gene3D" id="3.40.50.1820">
    <property type="entry name" value="alpha/beta hydrolase"/>
    <property type="match status" value="1"/>
</dbReference>
<keyword evidence="3" id="KW-1185">Reference proteome</keyword>
<sequence>MTWIILPGLGCPPQDYCELQQSLNAWVMDAWEVGLDAPIEEVRAYARREGVQLPVKILGHSMGGLLALEWAARYPGEVTEIVLADATTPEHAHLTSTWPLPKPLAKRVEKLWARLGTDFGARLPSWVLAPFLPLLRSAMNRWGTQHPEPLSKQERAQYFGSRAAAQSLIRQNCACEKVQRRVFAAFGGADSGRADTQWLRGPHRPRITQLVAAEEQSANTASTLVREQLQLAQRLGTRPVFLPQHNHLFPISVPGSVTRHLPEGNPS</sequence>
<evidence type="ECO:0000313" key="3">
    <source>
        <dbReference type="Proteomes" id="UP000635902"/>
    </source>
</evidence>
<evidence type="ECO:0000259" key="1">
    <source>
        <dbReference type="Pfam" id="PF12146"/>
    </source>
</evidence>
<dbReference type="EMBL" id="JADKMY010000001">
    <property type="protein sequence ID" value="MBF4552631.1"/>
    <property type="molecule type" value="Genomic_DNA"/>
</dbReference>
<evidence type="ECO:0000313" key="2">
    <source>
        <dbReference type="EMBL" id="MBF4552631.1"/>
    </source>
</evidence>
<comment type="caution">
    <text evidence="2">The sequence shown here is derived from an EMBL/GenBank/DDBJ whole genome shotgun (WGS) entry which is preliminary data.</text>
</comment>
<proteinExistence type="predicted"/>
<feature type="domain" description="Serine aminopeptidase S33" evidence="1">
    <location>
        <begin position="45"/>
        <end position="116"/>
    </location>
</feature>
<dbReference type="SUPFAM" id="SSF53474">
    <property type="entry name" value="alpha/beta-Hydrolases"/>
    <property type="match status" value="1"/>
</dbReference>
<dbReference type="Pfam" id="PF12146">
    <property type="entry name" value="Hydrolase_4"/>
    <property type="match status" value="1"/>
</dbReference>
<reference evidence="2 3" key="1">
    <citation type="submission" date="2020-10" db="EMBL/GenBank/DDBJ databases">
        <title>Novel species in genus Corynebacterium.</title>
        <authorList>
            <person name="Zhang G."/>
        </authorList>
    </citation>
    <scope>NUCLEOTIDE SEQUENCE [LARGE SCALE GENOMIC DNA]</scope>
    <source>
        <strain evidence="2 3">DSM 45110</strain>
    </source>
</reference>
<dbReference type="InterPro" id="IPR029058">
    <property type="entry name" value="AB_hydrolase_fold"/>
</dbReference>
<protein>
    <submittedName>
        <fullName evidence="2">Alpha/beta fold hydrolase</fullName>
    </submittedName>
</protein>
<dbReference type="InterPro" id="IPR022742">
    <property type="entry name" value="Hydrolase_4"/>
</dbReference>
<keyword evidence="2" id="KW-0378">Hydrolase</keyword>
<name>A0ABR9ZGU2_9CORY</name>
<dbReference type="GO" id="GO:0016787">
    <property type="term" value="F:hydrolase activity"/>
    <property type="evidence" value="ECO:0007669"/>
    <property type="project" value="UniProtKB-KW"/>
</dbReference>
<accession>A0ABR9ZGU2</accession>
<organism evidence="2 3">
    <name type="scientific">Corynebacterium suicordis DSM 45110</name>
    <dbReference type="NCBI Taxonomy" id="1121369"/>
    <lineage>
        <taxon>Bacteria</taxon>
        <taxon>Bacillati</taxon>
        <taxon>Actinomycetota</taxon>
        <taxon>Actinomycetes</taxon>
        <taxon>Mycobacteriales</taxon>
        <taxon>Corynebacteriaceae</taxon>
        <taxon>Corynebacterium</taxon>
    </lineage>
</organism>